<accession>A0A6A6NWW2</accession>
<evidence type="ECO:0000313" key="3">
    <source>
        <dbReference type="Proteomes" id="UP000799766"/>
    </source>
</evidence>
<feature type="compositionally biased region" description="Polar residues" evidence="1">
    <location>
        <begin position="1"/>
        <end position="14"/>
    </location>
</feature>
<feature type="compositionally biased region" description="Polar residues" evidence="1">
    <location>
        <begin position="30"/>
        <end position="48"/>
    </location>
</feature>
<sequence length="211" mass="22399">MTSRGSEKTANSVLKLSAPSDRQFNKHGRQATSTQLTTPKPINKTPQCPHSRACATAGQVPPSSSSPGSSPSPSSRPQSRLSLSKKAAPEAVKPASHVYSMNNRRVLAIHALAPDAVRRPGSREMTGRGMPRRIAAQQPCSAAHGRNHHRRPSASTTHTTPQAASQLGPPFPRHPGSSAAPRRPPCRALPDLPPPRRTANSISSGLVANRR</sequence>
<feature type="compositionally biased region" description="Polar residues" evidence="1">
    <location>
        <begin position="198"/>
        <end position="211"/>
    </location>
</feature>
<name>A0A6A6NWW2_9PEZI</name>
<organism evidence="2 3">
    <name type="scientific">Lineolata rhizophorae</name>
    <dbReference type="NCBI Taxonomy" id="578093"/>
    <lineage>
        <taxon>Eukaryota</taxon>
        <taxon>Fungi</taxon>
        <taxon>Dikarya</taxon>
        <taxon>Ascomycota</taxon>
        <taxon>Pezizomycotina</taxon>
        <taxon>Dothideomycetes</taxon>
        <taxon>Dothideomycetes incertae sedis</taxon>
        <taxon>Lineolatales</taxon>
        <taxon>Lineolataceae</taxon>
        <taxon>Lineolata</taxon>
    </lineage>
</organism>
<protein>
    <submittedName>
        <fullName evidence="2">Uncharacterized protein</fullName>
    </submittedName>
</protein>
<evidence type="ECO:0000313" key="2">
    <source>
        <dbReference type="EMBL" id="KAF2456226.1"/>
    </source>
</evidence>
<feature type="compositionally biased region" description="Polar residues" evidence="1">
    <location>
        <begin position="153"/>
        <end position="165"/>
    </location>
</feature>
<reference evidence="2" key="1">
    <citation type="journal article" date="2020" name="Stud. Mycol.">
        <title>101 Dothideomycetes genomes: a test case for predicting lifestyles and emergence of pathogens.</title>
        <authorList>
            <person name="Haridas S."/>
            <person name="Albert R."/>
            <person name="Binder M."/>
            <person name="Bloem J."/>
            <person name="Labutti K."/>
            <person name="Salamov A."/>
            <person name="Andreopoulos B."/>
            <person name="Baker S."/>
            <person name="Barry K."/>
            <person name="Bills G."/>
            <person name="Bluhm B."/>
            <person name="Cannon C."/>
            <person name="Castanera R."/>
            <person name="Culley D."/>
            <person name="Daum C."/>
            <person name="Ezra D."/>
            <person name="Gonzalez J."/>
            <person name="Henrissat B."/>
            <person name="Kuo A."/>
            <person name="Liang C."/>
            <person name="Lipzen A."/>
            <person name="Lutzoni F."/>
            <person name="Magnuson J."/>
            <person name="Mondo S."/>
            <person name="Nolan M."/>
            <person name="Ohm R."/>
            <person name="Pangilinan J."/>
            <person name="Park H.-J."/>
            <person name="Ramirez L."/>
            <person name="Alfaro M."/>
            <person name="Sun H."/>
            <person name="Tritt A."/>
            <person name="Yoshinaga Y."/>
            <person name="Zwiers L.-H."/>
            <person name="Turgeon B."/>
            <person name="Goodwin S."/>
            <person name="Spatafora J."/>
            <person name="Crous P."/>
            <person name="Grigoriev I."/>
        </authorList>
    </citation>
    <scope>NUCLEOTIDE SEQUENCE</scope>
    <source>
        <strain evidence="2">ATCC 16933</strain>
    </source>
</reference>
<dbReference type="AlphaFoldDB" id="A0A6A6NWW2"/>
<keyword evidence="3" id="KW-1185">Reference proteome</keyword>
<proteinExistence type="predicted"/>
<dbReference type="Proteomes" id="UP000799766">
    <property type="component" value="Unassembled WGS sequence"/>
</dbReference>
<dbReference type="EMBL" id="MU001684">
    <property type="protein sequence ID" value="KAF2456226.1"/>
    <property type="molecule type" value="Genomic_DNA"/>
</dbReference>
<feature type="compositionally biased region" description="Low complexity" evidence="1">
    <location>
        <begin position="174"/>
        <end position="190"/>
    </location>
</feature>
<feature type="region of interest" description="Disordered" evidence="1">
    <location>
        <begin position="113"/>
        <end position="211"/>
    </location>
</feature>
<feature type="compositionally biased region" description="Basic and acidic residues" evidence="1">
    <location>
        <begin position="116"/>
        <end position="126"/>
    </location>
</feature>
<evidence type="ECO:0000256" key="1">
    <source>
        <dbReference type="SAM" id="MobiDB-lite"/>
    </source>
</evidence>
<feature type="compositionally biased region" description="Low complexity" evidence="1">
    <location>
        <begin position="61"/>
        <end position="84"/>
    </location>
</feature>
<gene>
    <name evidence="2" type="ORF">BDY21DRAFT_58577</name>
</gene>
<feature type="region of interest" description="Disordered" evidence="1">
    <location>
        <begin position="1"/>
        <end position="100"/>
    </location>
</feature>